<organism evidence="1 2">
    <name type="scientific">Variovorax defluvii</name>
    <dbReference type="NCBI Taxonomy" id="913761"/>
    <lineage>
        <taxon>Bacteria</taxon>
        <taxon>Pseudomonadati</taxon>
        <taxon>Pseudomonadota</taxon>
        <taxon>Betaproteobacteria</taxon>
        <taxon>Burkholderiales</taxon>
        <taxon>Comamonadaceae</taxon>
        <taxon>Variovorax</taxon>
    </lineage>
</organism>
<proteinExistence type="predicted"/>
<dbReference type="EMBL" id="BAABGJ010000004">
    <property type="protein sequence ID" value="GAA4331688.1"/>
    <property type="molecule type" value="Genomic_DNA"/>
</dbReference>
<dbReference type="InterPro" id="IPR022037">
    <property type="entry name" value="DUF3606"/>
</dbReference>
<accession>A0ABP8GYL6</accession>
<keyword evidence="2" id="KW-1185">Reference proteome</keyword>
<sequence length="64" mass="7530">MTDDLSHFKPLDPGRILADDPVELRYWCEQLRCPEDVLRDAIFQVGDHVTAVRDHLSRREPTRK</sequence>
<dbReference type="Pfam" id="PF12244">
    <property type="entry name" value="DUF3606"/>
    <property type="match status" value="1"/>
</dbReference>
<gene>
    <name evidence="1" type="ORF">GCM10023165_05930</name>
</gene>
<evidence type="ECO:0008006" key="3">
    <source>
        <dbReference type="Google" id="ProtNLM"/>
    </source>
</evidence>
<reference evidence="2" key="1">
    <citation type="journal article" date="2019" name="Int. J. Syst. Evol. Microbiol.">
        <title>The Global Catalogue of Microorganisms (GCM) 10K type strain sequencing project: providing services to taxonomists for standard genome sequencing and annotation.</title>
        <authorList>
            <consortium name="The Broad Institute Genomics Platform"/>
            <consortium name="The Broad Institute Genome Sequencing Center for Infectious Disease"/>
            <person name="Wu L."/>
            <person name="Ma J."/>
        </authorList>
    </citation>
    <scope>NUCLEOTIDE SEQUENCE [LARGE SCALE GENOMIC DNA]</scope>
    <source>
        <strain evidence="2">JCM 17804</strain>
    </source>
</reference>
<evidence type="ECO:0000313" key="1">
    <source>
        <dbReference type="EMBL" id="GAA4331688.1"/>
    </source>
</evidence>
<comment type="caution">
    <text evidence="1">The sequence shown here is derived from an EMBL/GenBank/DDBJ whole genome shotgun (WGS) entry which is preliminary data.</text>
</comment>
<dbReference type="RefSeq" id="WP_345535793.1">
    <property type="nucleotide sequence ID" value="NZ_BAABGJ010000004.1"/>
</dbReference>
<protein>
    <recommendedName>
        <fullName evidence="3">DUF3606 domain-containing protein</fullName>
    </recommendedName>
</protein>
<evidence type="ECO:0000313" key="2">
    <source>
        <dbReference type="Proteomes" id="UP001500975"/>
    </source>
</evidence>
<dbReference type="Proteomes" id="UP001500975">
    <property type="component" value="Unassembled WGS sequence"/>
</dbReference>
<name>A0ABP8GYL6_9BURK</name>